<evidence type="ECO:0000313" key="2">
    <source>
        <dbReference type="Proteomes" id="UP000186601"/>
    </source>
</evidence>
<keyword evidence="2" id="KW-1185">Reference proteome</keyword>
<proteinExistence type="predicted"/>
<comment type="caution">
    <text evidence="1">The sequence shown here is derived from an EMBL/GenBank/DDBJ whole genome shotgun (WGS) entry which is preliminary data.</text>
</comment>
<dbReference type="Proteomes" id="UP000186601">
    <property type="component" value="Unassembled WGS sequence"/>
</dbReference>
<name>A0A2R6PNM2_9APHY</name>
<protein>
    <submittedName>
        <fullName evidence="1">Uncharacterized protein</fullName>
    </submittedName>
</protein>
<gene>
    <name evidence="1" type="ORF">PHLCEN_2v4396</name>
</gene>
<accession>A0A2R6PNM2</accession>
<dbReference type="EMBL" id="MLYV02000446">
    <property type="protein sequence ID" value="PSR94664.1"/>
    <property type="molecule type" value="Genomic_DNA"/>
</dbReference>
<reference evidence="1 2" key="1">
    <citation type="submission" date="2018-02" db="EMBL/GenBank/DDBJ databases">
        <title>Genome sequence of the basidiomycete white-rot fungus Phlebia centrifuga.</title>
        <authorList>
            <person name="Granchi Z."/>
            <person name="Peng M."/>
            <person name="de Vries R.P."/>
            <person name="Hilden K."/>
            <person name="Makela M.R."/>
            <person name="Grigoriev I."/>
            <person name="Riley R."/>
        </authorList>
    </citation>
    <scope>NUCLEOTIDE SEQUENCE [LARGE SCALE GENOMIC DNA]</scope>
    <source>
        <strain evidence="1 2">FBCC195</strain>
    </source>
</reference>
<sequence>MSEILPFLYQFTPANCVPCMNVLPPGTRLYGGWIDFGRLDQRDSDTGRYMIYRDKNTAGRHQFILEDPFHHLIREFCWEKALAVSIPFI</sequence>
<organism evidence="1 2">
    <name type="scientific">Hermanssonia centrifuga</name>
    <dbReference type="NCBI Taxonomy" id="98765"/>
    <lineage>
        <taxon>Eukaryota</taxon>
        <taxon>Fungi</taxon>
        <taxon>Dikarya</taxon>
        <taxon>Basidiomycota</taxon>
        <taxon>Agaricomycotina</taxon>
        <taxon>Agaricomycetes</taxon>
        <taxon>Polyporales</taxon>
        <taxon>Meruliaceae</taxon>
        <taxon>Hermanssonia</taxon>
    </lineage>
</organism>
<evidence type="ECO:0000313" key="1">
    <source>
        <dbReference type="EMBL" id="PSR94664.1"/>
    </source>
</evidence>
<dbReference type="AlphaFoldDB" id="A0A2R6PNM2"/>